<dbReference type="AlphaFoldDB" id="A0A267WL23"/>
<evidence type="ECO:0000313" key="2">
    <source>
        <dbReference type="EMBL" id="PAC73323.1"/>
    </source>
</evidence>
<dbReference type="Proteomes" id="UP000216789">
    <property type="component" value="Unassembled WGS sequence"/>
</dbReference>
<evidence type="ECO:0000313" key="3">
    <source>
        <dbReference type="Proteomes" id="UP000216789"/>
    </source>
</evidence>
<dbReference type="Pfam" id="PF04326">
    <property type="entry name" value="SLFN_AlbA_2"/>
    <property type="match status" value="1"/>
</dbReference>
<organism evidence="2 3">
    <name type="scientific">Bifidobacterium pseudocatenulatum</name>
    <dbReference type="NCBI Taxonomy" id="28026"/>
    <lineage>
        <taxon>Bacteria</taxon>
        <taxon>Bacillati</taxon>
        <taxon>Actinomycetota</taxon>
        <taxon>Actinomycetes</taxon>
        <taxon>Bifidobacteriales</taxon>
        <taxon>Bifidobacteriaceae</taxon>
        <taxon>Bifidobacterium</taxon>
    </lineage>
</organism>
<dbReference type="InterPro" id="IPR038461">
    <property type="entry name" value="Schlafen_AlbA_2_dom_sf"/>
</dbReference>
<dbReference type="Gene3D" id="3.30.565.60">
    <property type="match status" value="1"/>
</dbReference>
<proteinExistence type="predicted"/>
<dbReference type="Gene3D" id="3.30.950.30">
    <property type="entry name" value="Schlafen, AAA domain"/>
    <property type="match status" value="1"/>
</dbReference>
<dbReference type="PANTHER" id="PTHR30595">
    <property type="entry name" value="GLPR-RELATED TRANSCRIPTIONAL REPRESSOR"/>
    <property type="match status" value="1"/>
</dbReference>
<gene>
    <name evidence="2" type="ORF">BPS1E_1249</name>
</gene>
<reference evidence="2 3" key="1">
    <citation type="journal article" date="2017" name="ISME J.">
        <title>Unveiling bifidobacterial biogeography across the mammalian branch of the tree of life.</title>
        <authorList>
            <person name="Milani C."/>
            <person name="Mangifesta M."/>
            <person name="Mancabelli L."/>
            <person name="Lugli G.A."/>
            <person name="James K."/>
            <person name="Duranti S."/>
            <person name="Turroni F."/>
            <person name="Ferrario C."/>
            <person name="Ossiprandi M.C."/>
            <person name="van Sinderen D."/>
            <person name="Ventura M."/>
        </authorList>
    </citation>
    <scope>NUCLEOTIDE SEQUENCE [LARGE SCALE GENOMIC DNA]</scope>
    <source>
        <strain evidence="2 3">1E</strain>
    </source>
</reference>
<comment type="caution">
    <text evidence="2">The sequence shown here is derived from an EMBL/GenBank/DDBJ whole genome shotgun (WGS) entry which is preliminary data.</text>
</comment>
<dbReference type="InterPro" id="IPR038475">
    <property type="entry name" value="RecG_C_sf"/>
</dbReference>
<dbReference type="InterPro" id="IPR007421">
    <property type="entry name" value="Schlafen_AlbA_2_dom"/>
</dbReference>
<sequence length="487" mass="54781">MPEDLIQLIDQLIARSTESQTVEFKASNDDAFMIGKDISALSNAAAIEGQDYAYMLWGVDDATHDIIGTTFNPLAAKHKGQELELWLRLKLSKNAEFKFIPMDYRGYRTVILRIWPATGYPVAFDGTEYIRSGTSTQPIAKNSQRERRLWEVTKSEAFEDQIAAQWLTAEETLAMLDWNTYFRQTGTPLPSNRTEILHYLESDHIIKFLDSGQYAITNLGALLFADDLQQFPTVARKALRLIKYDGERKSSPSRSQTYAHGYADLDDIAAVLQAWLPESETIGRGLRVTNISYPQIAVRELLANMLIHQDLTVRGGGPLIEIFDNRVEFSNPGSSLIRLERLVNDPPEARNPKLADLSRRLGMCEEAGSGWDKIIDACETAHLPSPVVQQSNDPESSASIMVRLSQYRPYPDLSPSERVDACYWHACIQFANGDYLTNASLRARFGLEDSYSSPISRLIRESVSSGFIKPVDANAPRKKMEYIPGWA</sequence>
<dbReference type="Pfam" id="PF13749">
    <property type="entry name" value="HATPase_c_4"/>
    <property type="match status" value="1"/>
</dbReference>
<dbReference type="PANTHER" id="PTHR30595:SF6">
    <property type="entry name" value="SCHLAFEN ALBA-2 DOMAIN-CONTAINING PROTEIN"/>
    <property type="match status" value="1"/>
</dbReference>
<dbReference type="RefSeq" id="WP_095279691.1">
    <property type="nucleotide sequence ID" value="NZ_MNLB01000006.1"/>
</dbReference>
<feature type="domain" description="Schlafen AlbA-2" evidence="1">
    <location>
        <begin position="18"/>
        <end position="139"/>
    </location>
</feature>
<protein>
    <submittedName>
        <fullName evidence="2">Transcriptional regulator</fullName>
    </submittedName>
</protein>
<accession>A0A267WL23</accession>
<evidence type="ECO:0000259" key="1">
    <source>
        <dbReference type="Pfam" id="PF04326"/>
    </source>
</evidence>
<dbReference type="EMBL" id="MNLB01000006">
    <property type="protein sequence ID" value="PAC73323.1"/>
    <property type="molecule type" value="Genomic_DNA"/>
</dbReference>
<name>A0A267WL23_BIFPS</name>